<dbReference type="GO" id="GO:0008270">
    <property type="term" value="F:zinc ion binding"/>
    <property type="evidence" value="ECO:0007669"/>
    <property type="project" value="UniProtKB-KW"/>
</dbReference>
<dbReference type="PROSITE" id="PS50297">
    <property type="entry name" value="ANK_REP_REGION"/>
    <property type="match status" value="1"/>
</dbReference>
<evidence type="ECO:0000256" key="2">
    <source>
        <dbReference type="PROSITE-ProRule" id="PRU00042"/>
    </source>
</evidence>
<dbReference type="AlphaFoldDB" id="A0A1E1MS50"/>
<evidence type="ECO:0000259" key="3">
    <source>
        <dbReference type="PROSITE" id="PS50157"/>
    </source>
</evidence>
<dbReference type="Proteomes" id="UP000177625">
    <property type="component" value="Unassembled WGS sequence"/>
</dbReference>
<dbReference type="InterPro" id="IPR013087">
    <property type="entry name" value="Znf_C2H2_type"/>
</dbReference>
<dbReference type="InterPro" id="IPR036236">
    <property type="entry name" value="Znf_C2H2_sf"/>
</dbReference>
<dbReference type="EMBL" id="FJVC01000521">
    <property type="protein sequence ID" value="CZT51906.1"/>
    <property type="molecule type" value="Genomic_DNA"/>
</dbReference>
<dbReference type="Pfam" id="PF00096">
    <property type="entry name" value="zf-C2H2"/>
    <property type="match status" value="1"/>
</dbReference>
<proteinExistence type="predicted"/>
<dbReference type="SUPFAM" id="SSF57667">
    <property type="entry name" value="beta-beta-alpha zinc fingers"/>
    <property type="match status" value="1"/>
</dbReference>
<feature type="repeat" description="ANK" evidence="1">
    <location>
        <begin position="54"/>
        <end position="77"/>
    </location>
</feature>
<keyword evidence="2" id="KW-0479">Metal-binding</keyword>
<accession>A0A1E1MS50</accession>
<keyword evidence="1" id="KW-0040">ANK repeat</keyword>
<keyword evidence="5" id="KW-1185">Reference proteome</keyword>
<dbReference type="Gene3D" id="3.30.160.60">
    <property type="entry name" value="Classic Zinc Finger"/>
    <property type="match status" value="1"/>
</dbReference>
<dbReference type="PROSITE" id="PS00028">
    <property type="entry name" value="ZINC_FINGER_C2H2_1"/>
    <property type="match status" value="2"/>
</dbReference>
<keyword evidence="2" id="KW-0863">Zinc-finger</keyword>
<dbReference type="Gene3D" id="1.25.40.20">
    <property type="entry name" value="Ankyrin repeat-containing domain"/>
    <property type="match status" value="1"/>
</dbReference>
<organism evidence="4 5">
    <name type="scientific">Rhynchosporium secalis</name>
    <name type="common">Barley scald fungus</name>
    <dbReference type="NCBI Taxonomy" id="38038"/>
    <lineage>
        <taxon>Eukaryota</taxon>
        <taxon>Fungi</taxon>
        <taxon>Dikarya</taxon>
        <taxon>Ascomycota</taxon>
        <taxon>Pezizomycotina</taxon>
        <taxon>Leotiomycetes</taxon>
        <taxon>Helotiales</taxon>
        <taxon>Ploettnerulaceae</taxon>
        <taxon>Rhynchosporium</taxon>
    </lineage>
</organism>
<dbReference type="InterPro" id="IPR036770">
    <property type="entry name" value="Ankyrin_rpt-contain_sf"/>
</dbReference>
<dbReference type="PROSITE" id="PS50157">
    <property type="entry name" value="ZINC_FINGER_C2H2_2"/>
    <property type="match status" value="2"/>
</dbReference>
<evidence type="ECO:0000313" key="5">
    <source>
        <dbReference type="Proteomes" id="UP000177625"/>
    </source>
</evidence>
<sequence length="444" mass="49442">MPSTSSKGLARCHHTALSRRPSINGFELVEQLIRRITSTLVPESGAKSPTIHFHGRTPLEGAAEYGRYSIVEYLMKKFGLPKLAEHTRAKQFARDNGHQAVVSLLNSASGEYLERADYGRPQVWNGSSVTYTSDLALSEARDRPFLAPNRYLEYSHHQPTLQSTSDVITDIHDEQFGADGAMLDNIHHYQLSSTISSETRISKRPYIQGDCEELTCSDSTSKRQKRKHQVTCKEAGCGKSYPRQDRLKRHHNTAHANLSFQCELCEKTCGRKDTLAQHITSKHNFLRSTAGSSVKTANITPEGCIDQCSEFGVCELYIDGLPVSLMTIESGPEVGDVLAWWAAGAWLVNVELLDAWMLGRAVAILSNPRRLSWCWEVCLSSGVMKIGVLRVVPLRCIFSVGNEMVLSVPAVGSHSGYSILLNNLEMRGDSYWLSFFLLSFVTRT</sequence>
<evidence type="ECO:0000313" key="4">
    <source>
        <dbReference type="EMBL" id="CZT51906.1"/>
    </source>
</evidence>
<dbReference type="InterPro" id="IPR002110">
    <property type="entry name" value="Ankyrin_rpt"/>
</dbReference>
<gene>
    <name evidence="4" type="ORF">RSE6_13130</name>
</gene>
<keyword evidence="2" id="KW-0862">Zinc</keyword>
<protein>
    <recommendedName>
        <fullName evidence="3">C2H2-type domain-containing protein</fullName>
    </recommendedName>
</protein>
<dbReference type="PROSITE" id="PS50088">
    <property type="entry name" value="ANK_REPEAT"/>
    <property type="match status" value="1"/>
</dbReference>
<dbReference type="SMART" id="SM00355">
    <property type="entry name" value="ZnF_C2H2"/>
    <property type="match status" value="2"/>
</dbReference>
<feature type="domain" description="C2H2-type" evidence="3">
    <location>
        <begin position="260"/>
        <end position="288"/>
    </location>
</feature>
<dbReference type="SUPFAM" id="SSF48403">
    <property type="entry name" value="Ankyrin repeat"/>
    <property type="match status" value="1"/>
</dbReference>
<reference evidence="5" key="1">
    <citation type="submission" date="2016-03" db="EMBL/GenBank/DDBJ databases">
        <authorList>
            <person name="Guldener U."/>
        </authorList>
    </citation>
    <scope>NUCLEOTIDE SEQUENCE [LARGE SCALE GENOMIC DNA]</scope>
</reference>
<name>A0A1E1MS50_RHYSE</name>
<evidence type="ECO:0000256" key="1">
    <source>
        <dbReference type="PROSITE-ProRule" id="PRU00023"/>
    </source>
</evidence>
<feature type="domain" description="C2H2-type" evidence="3">
    <location>
        <begin position="230"/>
        <end position="260"/>
    </location>
</feature>